<evidence type="ECO:0000313" key="2">
    <source>
        <dbReference type="Proteomes" id="UP000245626"/>
    </source>
</evidence>
<protein>
    <submittedName>
        <fullName evidence="1">TBC-domain-containing protein</fullName>
    </submittedName>
</protein>
<dbReference type="Proteomes" id="UP000245626">
    <property type="component" value="Unassembled WGS sequence"/>
</dbReference>
<proteinExistence type="predicted"/>
<evidence type="ECO:0000313" key="1">
    <source>
        <dbReference type="EMBL" id="PWN50554.1"/>
    </source>
</evidence>
<dbReference type="EMBL" id="KZ819920">
    <property type="protein sequence ID" value="PWN50554.1"/>
    <property type="molecule type" value="Genomic_DNA"/>
</dbReference>
<reference evidence="1 2" key="1">
    <citation type="journal article" date="2018" name="Mol. Biol. Evol.">
        <title>Broad Genomic Sampling Reveals a Smut Pathogenic Ancestry of the Fungal Clade Ustilaginomycotina.</title>
        <authorList>
            <person name="Kijpornyongpan T."/>
            <person name="Mondo S.J."/>
            <person name="Barry K."/>
            <person name="Sandor L."/>
            <person name="Lee J."/>
            <person name="Lipzen A."/>
            <person name="Pangilinan J."/>
            <person name="LaButti K."/>
            <person name="Hainaut M."/>
            <person name="Henrissat B."/>
            <person name="Grigoriev I.V."/>
            <person name="Spatafora J.W."/>
            <person name="Aime M.C."/>
        </authorList>
    </citation>
    <scope>NUCLEOTIDE SEQUENCE [LARGE SCALE GENOMIC DNA]</scope>
    <source>
        <strain evidence="1 2">SA 807</strain>
    </source>
</reference>
<gene>
    <name evidence="1" type="ORF">IE53DRAFT_368817</name>
</gene>
<organism evidence="1 2">
    <name type="scientific">Violaceomyces palustris</name>
    <dbReference type="NCBI Taxonomy" id="1673888"/>
    <lineage>
        <taxon>Eukaryota</taxon>
        <taxon>Fungi</taxon>
        <taxon>Dikarya</taxon>
        <taxon>Basidiomycota</taxon>
        <taxon>Ustilaginomycotina</taxon>
        <taxon>Ustilaginomycetes</taxon>
        <taxon>Violaceomycetales</taxon>
        <taxon>Violaceomycetaceae</taxon>
        <taxon>Violaceomyces</taxon>
    </lineage>
</organism>
<name>A0ACD0NXM1_9BASI</name>
<accession>A0ACD0NXM1</accession>
<keyword evidence="2" id="KW-1185">Reference proteome</keyword>
<sequence length="1177" mass="125969">MDAHTLNAWTRFALQKGGIGTCTALIDNPATEPEDLMFMTGEKIVVLRRLEEEGSDTNGRPTSVGAKRKSGNAGGPQDADAWFLGYCEGVVGRFKGGHVQFHGRLKKPVLMRRSGAGNVRESSTRPMSKSEAASLHASQVPPGIPITAVNSDGEEDLSETGHRYAATQASERSTHGSDVSHADAKSLMAESSRMGFERNHAQSLRSQTHNQSSRPMNGRGAGFGVTTPPLSDDGHRKEVAAFRPRYDDEDSDDSSSMLPWARHSRESSAASQHSGANGRGLPRARGPPQDHLRMGALGSKGSTPNPRIVHGLTSSYLPPSPISSNESPMGRASHEQKHPLAQGDSSVLGGRAPSVESLASSNYTTSTASDSEDEPGSRRRDYAFSIYDVYGRDSVAFPNFSYKETFSKAQRQSRLAFSKSSESLAAQAGNEPMPPSPNPISDHARQRGNLGPGPDSGNDPTTPRENKHTQLPVPSQYGHGHPDIPSALRSPSGRRPNAAPDPRGPVPGAVASSQPAGKGPSNIASSLRRKVEGSTPPTTSSPVFSSNSGFSNLAGSPPSGTGLRPGQPQHGPGSFDPRRRPSAGSVLPPGAARQGSMTNPSMPGQGQMMGGLNARGPPPLEVGQPSQPHAPGPQTPGADSHGPPGFAVDTMRRPGFAEARENKNRRSGSLTNITLDLEALHAVDRNQASATPSPRGAMASPRRSPYGQTTERSPNLGPVRATSDRSSVRERVGSGSGSGLLRKNPSNPTPGLHGGSMGMTGLSPNPHSRSGSPMSQLSAPPAPGMGFDGVRRVSGASSVGSPRRSPLSNGPISPTGDGGPISYDSLGFIVRPGQPQPLVTMHEDPETKEKWTQILAEDDVVSAKKSRKVKKLVRSGIPSSMRGQVWLFLAGASVRRRAGLFEQLCKTSSGPKGKKGKEAIYETIEKDLDRSFPDHQLFRGERSTGKADLEAILKAYVHYNPVVGYTQGMGMLVGLMLIQMPAEDAFWLLCALLRDVHMEGYYTQTMKQLHVDGVVFGNLLSTMDPELYNKLDSHGVQPIMFTPNWFLPLFTRVLPWDTLLRVWDIFFFEGPSWILRVALAIIRIVREPLMNPRTCPGQGEAMQLLLHPPQANLIPDNVLSCAFSVKLKDGDVRKLTRNASKLVREKNMLGDPNVRGRDAQRSAPDGSRSRSAPPKRI</sequence>